<reference evidence="1" key="1">
    <citation type="submission" date="2021-06" db="EMBL/GenBank/DDBJ databases">
        <authorList>
            <person name="Kallberg Y."/>
            <person name="Tangrot J."/>
            <person name="Rosling A."/>
        </authorList>
    </citation>
    <scope>NUCLEOTIDE SEQUENCE</scope>
    <source>
        <strain evidence="1">IL203A</strain>
    </source>
</reference>
<keyword evidence="2" id="KW-1185">Reference proteome</keyword>
<name>A0ACA9P5V3_9GLOM</name>
<accession>A0ACA9P5V3</accession>
<sequence>TTAYVLRLVQPWYGSGRTVVGDSWFGFPKLCIALMQNGLYSIFHVKKRRGWPLNYPGDMVQRLGSTYGSYVSKVANIDNVYLMAASLKDRKPQCIVATVSTTTKSDEVKRVVKECTNSSVVKFTRPKVFYEYSCSKGAVDINNQVRDNMTSFHDVMRESSWEMRVYAFLLGVAEANAFLIYKKWGSEMHNISHFDFRRLLADEMLSEIFSDSEVVLPNT</sequence>
<dbReference type="Proteomes" id="UP000789702">
    <property type="component" value="Unassembled WGS sequence"/>
</dbReference>
<evidence type="ECO:0000313" key="1">
    <source>
        <dbReference type="EMBL" id="CAG8686282.1"/>
    </source>
</evidence>
<feature type="non-terminal residue" evidence="1">
    <location>
        <position position="1"/>
    </location>
</feature>
<organism evidence="1 2">
    <name type="scientific">Dentiscutata heterogama</name>
    <dbReference type="NCBI Taxonomy" id="1316150"/>
    <lineage>
        <taxon>Eukaryota</taxon>
        <taxon>Fungi</taxon>
        <taxon>Fungi incertae sedis</taxon>
        <taxon>Mucoromycota</taxon>
        <taxon>Glomeromycotina</taxon>
        <taxon>Glomeromycetes</taxon>
        <taxon>Diversisporales</taxon>
        <taxon>Gigasporaceae</taxon>
        <taxon>Dentiscutata</taxon>
    </lineage>
</organism>
<protein>
    <submittedName>
        <fullName evidence="1">16696_t:CDS:1</fullName>
    </submittedName>
</protein>
<evidence type="ECO:0000313" key="2">
    <source>
        <dbReference type="Proteomes" id="UP000789702"/>
    </source>
</evidence>
<gene>
    <name evidence="1" type="ORF">DHETER_LOCUS10931</name>
</gene>
<comment type="caution">
    <text evidence="1">The sequence shown here is derived from an EMBL/GenBank/DDBJ whole genome shotgun (WGS) entry which is preliminary data.</text>
</comment>
<dbReference type="EMBL" id="CAJVPU010022591">
    <property type="protein sequence ID" value="CAG8686282.1"/>
    <property type="molecule type" value="Genomic_DNA"/>
</dbReference>
<proteinExistence type="predicted"/>